<evidence type="ECO:0000313" key="2">
    <source>
        <dbReference type="EMBL" id="BCS98457.1"/>
    </source>
</evidence>
<dbReference type="PROSITE" id="PS51782">
    <property type="entry name" value="LYSM"/>
    <property type="match status" value="3"/>
</dbReference>
<name>A0ABN6F7X6_9BACT</name>
<evidence type="ECO:0000313" key="3">
    <source>
        <dbReference type="Proteomes" id="UP001320148"/>
    </source>
</evidence>
<proteinExistence type="predicted"/>
<organism evidence="2 3">
    <name type="scientific">Desulfoluna limicola</name>
    <dbReference type="NCBI Taxonomy" id="2810562"/>
    <lineage>
        <taxon>Bacteria</taxon>
        <taxon>Pseudomonadati</taxon>
        <taxon>Thermodesulfobacteriota</taxon>
        <taxon>Desulfobacteria</taxon>
        <taxon>Desulfobacterales</taxon>
        <taxon>Desulfolunaceae</taxon>
        <taxon>Desulfoluna</taxon>
    </lineage>
</organism>
<accession>A0ABN6F7X6</accession>
<sequence>MKQTLFFSCILVLLTSACTTPKATHSPEAPRYPYIGIEETAPEPTEFNFATNLRNISLELPEETEEELPLFDRAIEYCKAAQTFWEQGDMDGALSSLDEAYGLIIKAETGDSPLLIQQKEDLRFTISRRILEIYTSRTTTISNTRNAIPITINQQVQREIDIFTKKDRRFFAESLQRSGMYRPMMLKKLQEAGLPAELSWLPLVESGFKVKALSSARALGLWQFIPSTGYMYGLKRTTFVDERLDPEKATDAAIAYLERMHKLFGDWSTVLAAYNCGEGRVLKIIRRQNINYLDNFWDLYSRLPSETARYVPKFIATLHIVNNLEMYGFDTVVPDTPDLFDTVTVQKQVKLSDVASAIGTSSSILSKLNPELRYAILPQESYVLRVPVGKGDAVLAAMSSLRVSLPPQRAFVYHKVRPGDTLSTLAKRYQTSVKAIQRANGMSNRHVIVAGKKIKIPQRGYTTRGYYAGATAQGAKRPTKHVVNKGESLWLIARKYGTTPTGIKETNRLSGNTLKVGQVLKLPQPPSSKAGPTKKATYYVKRGDNPFTIATKHNMSVARLLDLNNLTSGSTIYPGQRLYID</sequence>
<dbReference type="InterPro" id="IPR008258">
    <property type="entry name" value="Transglycosylase_SLT_dom_1"/>
</dbReference>
<dbReference type="PANTHER" id="PTHR33734">
    <property type="entry name" value="LYSM DOMAIN-CONTAINING GPI-ANCHORED PROTEIN 2"/>
    <property type="match status" value="1"/>
</dbReference>
<gene>
    <name evidence="2" type="ORF">DSLASN_40890</name>
</gene>
<dbReference type="InterPro" id="IPR023346">
    <property type="entry name" value="Lysozyme-like_dom_sf"/>
</dbReference>
<feature type="domain" description="LysM" evidence="1">
    <location>
        <begin position="479"/>
        <end position="522"/>
    </location>
</feature>
<dbReference type="InterPro" id="IPR018392">
    <property type="entry name" value="LysM"/>
</dbReference>
<dbReference type="SUPFAM" id="SSF53955">
    <property type="entry name" value="Lysozyme-like"/>
    <property type="match status" value="1"/>
</dbReference>
<reference evidence="2 3" key="1">
    <citation type="submission" date="2021-02" db="EMBL/GenBank/DDBJ databases">
        <title>Complete genome of Desulfoluna sp. strain ASN36.</title>
        <authorList>
            <person name="Takahashi A."/>
            <person name="Kojima H."/>
            <person name="Fukui M."/>
        </authorList>
    </citation>
    <scope>NUCLEOTIDE SEQUENCE [LARGE SCALE GENOMIC DNA]</scope>
    <source>
        <strain evidence="2 3">ASN36</strain>
    </source>
</reference>
<dbReference type="Gene3D" id="1.10.530.10">
    <property type="match status" value="1"/>
</dbReference>
<dbReference type="PANTHER" id="PTHR33734:SF22">
    <property type="entry name" value="MEMBRANE-BOUND LYTIC MUREIN TRANSGLYCOSYLASE D"/>
    <property type="match status" value="1"/>
</dbReference>
<dbReference type="Pfam" id="PF01464">
    <property type="entry name" value="SLT"/>
    <property type="match status" value="1"/>
</dbReference>
<dbReference type="Gene3D" id="3.10.350.10">
    <property type="entry name" value="LysM domain"/>
    <property type="match status" value="3"/>
</dbReference>
<dbReference type="CDD" id="cd00118">
    <property type="entry name" value="LysM"/>
    <property type="match status" value="3"/>
</dbReference>
<dbReference type="Proteomes" id="UP001320148">
    <property type="component" value="Chromosome"/>
</dbReference>
<dbReference type="InterPro" id="IPR036779">
    <property type="entry name" value="LysM_dom_sf"/>
</dbReference>
<dbReference type="PROSITE" id="PS51257">
    <property type="entry name" value="PROKAR_LIPOPROTEIN"/>
    <property type="match status" value="1"/>
</dbReference>
<dbReference type="Pfam" id="PF01476">
    <property type="entry name" value="LysM"/>
    <property type="match status" value="3"/>
</dbReference>
<dbReference type="RefSeq" id="WP_236889853.1">
    <property type="nucleotide sequence ID" value="NZ_AP024488.1"/>
</dbReference>
<evidence type="ECO:0000259" key="1">
    <source>
        <dbReference type="PROSITE" id="PS51782"/>
    </source>
</evidence>
<feature type="domain" description="LysM" evidence="1">
    <location>
        <begin position="536"/>
        <end position="580"/>
    </location>
</feature>
<keyword evidence="3" id="KW-1185">Reference proteome</keyword>
<protein>
    <recommendedName>
        <fullName evidence="1">LysM domain-containing protein</fullName>
    </recommendedName>
</protein>
<dbReference type="SMART" id="SM00257">
    <property type="entry name" value="LysM"/>
    <property type="match status" value="3"/>
</dbReference>
<dbReference type="SUPFAM" id="SSF54106">
    <property type="entry name" value="LysM domain"/>
    <property type="match status" value="3"/>
</dbReference>
<feature type="domain" description="LysM" evidence="1">
    <location>
        <begin position="412"/>
        <end position="456"/>
    </location>
</feature>
<dbReference type="CDD" id="cd16894">
    <property type="entry name" value="MltD-like"/>
    <property type="match status" value="1"/>
</dbReference>
<dbReference type="EMBL" id="AP024488">
    <property type="protein sequence ID" value="BCS98457.1"/>
    <property type="molecule type" value="Genomic_DNA"/>
</dbReference>